<dbReference type="Gene3D" id="2.60.120.1440">
    <property type="match status" value="1"/>
</dbReference>
<evidence type="ECO:0000313" key="1">
    <source>
        <dbReference type="EMBL" id="QUE51682.1"/>
    </source>
</evidence>
<dbReference type="PANTHER" id="PTHR30273">
    <property type="entry name" value="PERIPLASMIC SIGNAL SENSOR AND SIGMA FACTOR ACTIVATOR FECR-RELATED"/>
    <property type="match status" value="1"/>
</dbReference>
<dbReference type="EMBL" id="CP073100">
    <property type="protein sequence ID" value="QUE51682.1"/>
    <property type="molecule type" value="Genomic_DNA"/>
</dbReference>
<proteinExistence type="predicted"/>
<dbReference type="GO" id="GO:0016989">
    <property type="term" value="F:sigma factor antagonist activity"/>
    <property type="evidence" value="ECO:0007669"/>
    <property type="project" value="TreeGrafter"/>
</dbReference>
<dbReference type="RefSeq" id="WP_211631821.1">
    <property type="nucleotide sequence ID" value="NZ_CP073100.1"/>
</dbReference>
<organism evidence="1 2">
    <name type="scientific">Luteolibacter ambystomatis</name>
    <dbReference type="NCBI Taxonomy" id="2824561"/>
    <lineage>
        <taxon>Bacteria</taxon>
        <taxon>Pseudomonadati</taxon>
        <taxon>Verrucomicrobiota</taxon>
        <taxon>Verrucomicrobiia</taxon>
        <taxon>Verrucomicrobiales</taxon>
        <taxon>Verrucomicrobiaceae</taxon>
        <taxon>Luteolibacter</taxon>
    </lineage>
</organism>
<gene>
    <name evidence="1" type="ORF">KBB96_02040</name>
</gene>
<dbReference type="AlphaFoldDB" id="A0A975J0C4"/>
<dbReference type="Pfam" id="PF13385">
    <property type="entry name" value="Laminin_G_3"/>
    <property type="match status" value="1"/>
</dbReference>
<evidence type="ECO:0008006" key="3">
    <source>
        <dbReference type="Google" id="ProtNLM"/>
    </source>
</evidence>
<name>A0A975J0C4_9BACT</name>
<evidence type="ECO:0000313" key="2">
    <source>
        <dbReference type="Proteomes" id="UP000676169"/>
    </source>
</evidence>
<dbReference type="SUPFAM" id="SSF49899">
    <property type="entry name" value="Concanavalin A-like lectins/glucanases"/>
    <property type="match status" value="1"/>
</dbReference>
<keyword evidence="2" id="KW-1185">Reference proteome</keyword>
<dbReference type="Gene3D" id="2.60.120.200">
    <property type="match status" value="1"/>
</dbReference>
<dbReference type="PANTHER" id="PTHR30273:SF2">
    <property type="entry name" value="PROTEIN FECR"/>
    <property type="match status" value="1"/>
</dbReference>
<dbReference type="Proteomes" id="UP000676169">
    <property type="component" value="Chromosome"/>
</dbReference>
<accession>A0A975J0C4</accession>
<reference evidence="1" key="1">
    <citation type="submission" date="2021-04" db="EMBL/GenBank/DDBJ databases">
        <title>Luteolibacter sp. 32A isolated from the skin of an Anderson's salamander (Ambystoma andersonii).</title>
        <authorList>
            <person name="Spergser J."/>
            <person name="Busse H.-J."/>
        </authorList>
    </citation>
    <scope>NUCLEOTIDE SEQUENCE</scope>
    <source>
        <strain evidence="1">32A</strain>
    </source>
</reference>
<protein>
    <recommendedName>
        <fullName evidence="3">LamG-like jellyroll fold domain-containing protein</fullName>
    </recommendedName>
</protein>
<dbReference type="InterPro" id="IPR012373">
    <property type="entry name" value="Ferrdict_sens_TM"/>
</dbReference>
<dbReference type="InterPro" id="IPR013320">
    <property type="entry name" value="ConA-like_dom_sf"/>
</dbReference>
<dbReference type="KEGG" id="lamb:KBB96_02040"/>
<sequence length="531" mass="57259">MTPDPRLSHLLARLSDGLIEPAEAEELDEILRNDAAAREYYLVHIAVHFALGDENAGERIRALPPFRRSRSWTWLAAAAALAISAVTWMWWPSPATPAERQTAGKEGEVIPSVLAIVTAQDGVQWNLPEPAANGIGLPVGEIKTTTGDLSISILDGPAVTFRGPAEFRLVSRSQIHLIRGKAAFRGEGPHRMFIVEVEHGSVANTGGEFSVIAEEGGDARLRCFAGGVRVSTAGVPDEPLDEWDLQAGNGLLISTTIQRADDAEGDFPRVPPSILPGPSIRSEAYPRAIMESSPMAYWRFEKLGLDGMVTDETSGGHSLALRGMARLEGASQRYLFVNNTDASGFADSISGIKGLDTPRGRSIECLLYSSGESLATAVALELDGPIPDDVRQRNRSNHAPDASLLEITGRSRDFRDSNPGHVFRALRRSPAGYDGGFNLMSSRGNLLHRWVHVAATFGPDRMCLYIDGEPSREIIASSPSGGVSLRAIVGRLQPGPVDAFRQWSGGIDELALYDRPLSAAEVKAHFAASHR</sequence>